<name>A0A7C9W4X1_9PSEU</name>
<feature type="binding site" evidence="5">
    <location>
        <position position="193"/>
    </location>
    <ligand>
        <name>2-oxoglutarate</name>
        <dbReference type="ChEBI" id="CHEBI:16810"/>
    </ligand>
</feature>
<keyword evidence="4 6" id="KW-0408">Iron</keyword>
<evidence type="ECO:0000259" key="7">
    <source>
        <dbReference type="Pfam" id="PF02668"/>
    </source>
</evidence>
<dbReference type="Pfam" id="PF02668">
    <property type="entry name" value="TauD"/>
    <property type="match status" value="1"/>
</dbReference>
<feature type="binding site" evidence="6">
    <location>
        <position position="158"/>
    </location>
    <ligand>
        <name>Fe cation</name>
        <dbReference type="ChEBI" id="CHEBI:24875"/>
    </ligand>
</feature>
<evidence type="ECO:0000256" key="1">
    <source>
        <dbReference type="ARBA" id="ARBA00008425"/>
    </source>
</evidence>
<evidence type="ECO:0000256" key="3">
    <source>
        <dbReference type="ARBA" id="ARBA00023002"/>
    </source>
</evidence>
<reference evidence="8 9" key="1">
    <citation type="submission" date="2020-03" db="EMBL/GenBank/DDBJ databases">
        <title>Isolation and identification of active actinomycetes.</title>
        <authorList>
            <person name="Sun X."/>
        </authorList>
    </citation>
    <scope>NUCLEOTIDE SEQUENCE [LARGE SCALE GENOMIC DNA]</scope>
    <source>
        <strain evidence="8 9">NEAU-D13</strain>
    </source>
</reference>
<evidence type="ECO:0000313" key="8">
    <source>
        <dbReference type="EMBL" id="NGY63299.1"/>
    </source>
</evidence>
<protein>
    <submittedName>
        <fullName evidence="8">Clavaminate synthase</fullName>
    </submittedName>
</protein>
<dbReference type="Gene3D" id="3.60.130.10">
    <property type="entry name" value="Clavaminate synthase-like"/>
    <property type="match status" value="1"/>
</dbReference>
<keyword evidence="9" id="KW-1185">Reference proteome</keyword>
<dbReference type="PIRSF" id="PIRSF019543">
    <property type="entry name" value="Clavaminate_syn"/>
    <property type="match status" value="1"/>
</dbReference>
<evidence type="ECO:0000256" key="5">
    <source>
        <dbReference type="PIRSR" id="PIRSR019543-1"/>
    </source>
</evidence>
<keyword evidence="2 6" id="KW-0479">Metal-binding</keyword>
<gene>
    <name evidence="8" type="ORF">G7043_30695</name>
</gene>
<dbReference type="GO" id="GO:0005506">
    <property type="term" value="F:iron ion binding"/>
    <property type="evidence" value="ECO:0007669"/>
    <property type="project" value="InterPro"/>
</dbReference>
<dbReference type="RefSeq" id="WP_166051537.1">
    <property type="nucleotide sequence ID" value="NZ_JAAMPJ010000009.1"/>
</dbReference>
<organism evidence="8 9">
    <name type="scientific">Lentzea alba</name>
    <dbReference type="NCBI Taxonomy" id="2714351"/>
    <lineage>
        <taxon>Bacteria</taxon>
        <taxon>Bacillati</taxon>
        <taxon>Actinomycetota</taxon>
        <taxon>Actinomycetes</taxon>
        <taxon>Pseudonocardiales</taxon>
        <taxon>Pseudonocardiaceae</taxon>
        <taxon>Lentzea</taxon>
    </lineage>
</organism>
<comment type="caution">
    <text evidence="8">The sequence shown here is derived from an EMBL/GenBank/DDBJ whole genome shotgun (WGS) entry which is preliminary data.</text>
</comment>
<feature type="binding site" evidence="6">
    <location>
        <position position="160"/>
    </location>
    <ligand>
        <name>Fe cation</name>
        <dbReference type="ChEBI" id="CHEBI:24875"/>
    </ligand>
</feature>
<evidence type="ECO:0000256" key="2">
    <source>
        <dbReference type="ARBA" id="ARBA00022723"/>
    </source>
</evidence>
<dbReference type="SUPFAM" id="SSF51197">
    <property type="entry name" value="Clavaminate synthase-like"/>
    <property type="match status" value="1"/>
</dbReference>
<dbReference type="GO" id="GO:0016491">
    <property type="term" value="F:oxidoreductase activity"/>
    <property type="evidence" value="ECO:0007669"/>
    <property type="project" value="UniProtKB-KW"/>
</dbReference>
<dbReference type="InterPro" id="IPR042098">
    <property type="entry name" value="TauD-like_sf"/>
</dbReference>
<keyword evidence="3" id="KW-0560">Oxidoreductase</keyword>
<evidence type="ECO:0000313" key="9">
    <source>
        <dbReference type="Proteomes" id="UP000481360"/>
    </source>
</evidence>
<evidence type="ECO:0000256" key="6">
    <source>
        <dbReference type="PIRSR" id="PIRSR019543-2"/>
    </source>
</evidence>
<feature type="domain" description="TauD/TfdA-like" evidence="7">
    <location>
        <begin position="118"/>
        <end position="310"/>
    </location>
</feature>
<dbReference type="AlphaFoldDB" id="A0A7C9W4X1"/>
<proteinExistence type="inferred from homology"/>
<dbReference type="InterPro" id="IPR014503">
    <property type="entry name" value="Clavaminate_syn-like"/>
</dbReference>
<feature type="binding site" evidence="6">
    <location>
        <position position="290"/>
    </location>
    <ligand>
        <name>Fe cation</name>
        <dbReference type="ChEBI" id="CHEBI:24875"/>
    </ligand>
</feature>
<sequence length="330" mass="36139">MTSQMDAPVNTDGTISLELTEDERHAVRRLTTTLTANPLALIDGTEWVQQALDLSCELPLRLREALRRFRRHPGAEAVLLVRGLPVDENDLPPTPNVPGSVEKHPTTPAAALALTSLQLGDVTAFRQEKGGALVQNVVPVPGKEDFQGNAGSTTLTMHVENAFHTHRPDYVALLCLRNDHDNVAGLRTASVRTALSLLSPEMRAVLGEPRFITDAPPSFGDSVPSAKPCALLNGAPEDPDIVVDFHATQPQDEVAAAAFRALGDALDQVRRTFILRTGDLAIVDNRLALHGRTAFKPRYDGRDRWLQRTYIHLDARRTRPYREANGNVLS</sequence>
<feature type="binding site" evidence="5">
    <location>
        <position position="304"/>
    </location>
    <ligand>
        <name>2-oxoglutarate</name>
        <dbReference type="ChEBI" id="CHEBI:16810"/>
    </ligand>
</feature>
<dbReference type="InterPro" id="IPR003819">
    <property type="entry name" value="TauD/TfdA-like"/>
</dbReference>
<dbReference type="EMBL" id="JAAMPJ010000009">
    <property type="protein sequence ID" value="NGY63299.1"/>
    <property type="molecule type" value="Genomic_DNA"/>
</dbReference>
<evidence type="ECO:0000256" key="4">
    <source>
        <dbReference type="ARBA" id="ARBA00023004"/>
    </source>
</evidence>
<accession>A0A7C9W4X1</accession>
<dbReference type="Proteomes" id="UP000481360">
    <property type="component" value="Unassembled WGS sequence"/>
</dbReference>
<comment type="similarity">
    <text evidence="1">Belongs to the clavaminate synthase family.</text>
</comment>
<feature type="binding site" evidence="5">
    <location>
        <position position="308"/>
    </location>
    <ligand>
        <name>2-oxoglutarate</name>
        <dbReference type="ChEBI" id="CHEBI:16810"/>
    </ligand>
</feature>